<feature type="domain" description="AAA+ ATPase" evidence="4">
    <location>
        <begin position="226"/>
        <end position="356"/>
    </location>
</feature>
<dbReference type="RefSeq" id="WP_183224663.1">
    <property type="nucleotide sequence ID" value="NZ_BMPW01000017.1"/>
</dbReference>
<proteinExistence type="inferred from homology"/>
<dbReference type="AlphaFoldDB" id="A0A7W5FHL2"/>
<dbReference type="InterPro" id="IPR050221">
    <property type="entry name" value="26S_Proteasome_ATPase"/>
</dbReference>
<dbReference type="GO" id="GO:0005524">
    <property type="term" value="F:ATP binding"/>
    <property type="evidence" value="ECO:0007669"/>
    <property type="project" value="UniProtKB-KW"/>
</dbReference>
<comment type="similarity">
    <text evidence="1">Belongs to the AAA ATPase family.</text>
</comment>
<evidence type="ECO:0000256" key="1">
    <source>
        <dbReference type="ARBA" id="ARBA00006914"/>
    </source>
</evidence>
<dbReference type="InterPro" id="IPR027417">
    <property type="entry name" value="P-loop_NTPase"/>
</dbReference>
<dbReference type="InterPro" id="IPR054472">
    <property type="entry name" value="WHD"/>
</dbReference>
<sequence>MTATPRPVLELRAALEMLEALVRVRIEERGDGVATRPLGIEDAGEGLPDRSRFDGVGPLAEIATTAGLTAAETVVLLAAVAPYADERFTALYGALTDRPGVTALTGEVARTIAARSFRGRLDATVMLSAHGKLRAAGMLTLDPPDDLSGALRPNPALVTWILGLPPQAPAASADFPARRLQTVHTLSAVVLPAAARTRIDELASRIRHHGTVVDEWGFGAHHDNAAGLIALLHGPPGTGKTMTAAALAATVGLPAYLIDLSALVSKYIGETEKALAKVFDRAARERCILVFDEADAIFGARTEVGDAHDRYANQEVSYLLSRVEQHTGIVVLTTNLIANIDTAFLRRIHVVVEFPEPGPGERQRLWAAVAPSALPMDSGVELAELAQRYPLTGAQIRDATLDAAYLAAADGRVVTQEHLLTGIRRQYEKAGRTVPR</sequence>
<evidence type="ECO:0000313" key="6">
    <source>
        <dbReference type="Proteomes" id="UP000590749"/>
    </source>
</evidence>
<dbReference type="InterPro" id="IPR003593">
    <property type="entry name" value="AAA+_ATPase"/>
</dbReference>
<keyword evidence="2" id="KW-0547">Nucleotide-binding</keyword>
<dbReference type="CDD" id="cd19481">
    <property type="entry name" value="RecA-like_protease"/>
    <property type="match status" value="1"/>
</dbReference>
<dbReference type="GO" id="GO:0016887">
    <property type="term" value="F:ATP hydrolysis activity"/>
    <property type="evidence" value="ECO:0007669"/>
    <property type="project" value="InterPro"/>
</dbReference>
<comment type="caution">
    <text evidence="5">The sequence shown here is derived from an EMBL/GenBank/DDBJ whole genome shotgun (WGS) entry which is preliminary data.</text>
</comment>
<dbReference type="Gene3D" id="3.40.50.300">
    <property type="entry name" value="P-loop containing nucleotide triphosphate hydrolases"/>
    <property type="match status" value="1"/>
</dbReference>
<dbReference type="PANTHER" id="PTHR23073">
    <property type="entry name" value="26S PROTEASOME REGULATORY SUBUNIT"/>
    <property type="match status" value="1"/>
</dbReference>
<reference evidence="5 6" key="1">
    <citation type="submission" date="2020-08" db="EMBL/GenBank/DDBJ databases">
        <title>Genomic Encyclopedia of Type Strains, Phase III (KMG-III): the genomes of soil and plant-associated and newly described type strains.</title>
        <authorList>
            <person name="Whitman W."/>
        </authorList>
    </citation>
    <scope>NUCLEOTIDE SEQUENCE [LARGE SCALE GENOMIC DNA]</scope>
    <source>
        <strain evidence="5 6">CECT 3287</strain>
    </source>
</reference>
<keyword evidence="6" id="KW-1185">Reference proteome</keyword>
<dbReference type="SUPFAM" id="SSF52540">
    <property type="entry name" value="P-loop containing nucleoside triphosphate hydrolases"/>
    <property type="match status" value="1"/>
</dbReference>
<protein>
    <recommendedName>
        <fullName evidence="4">AAA+ ATPase domain-containing protein</fullName>
    </recommendedName>
</protein>
<evidence type="ECO:0000259" key="4">
    <source>
        <dbReference type="SMART" id="SM00382"/>
    </source>
</evidence>
<dbReference type="Pfam" id="PF22977">
    <property type="entry name" value="WHD"/>
    <property type="match status" value="1"/>
</dbReference>
<accession>A0A7W5FHL2</accession>
<dbReference type="Proteomes" id="UP000590749">
    <property type="component" value="Unassembled WGS sequence"/>
</dbReference>
<organism evidence="5 6">
    <name type="scientific">Actinoplanes campanulatus</name>
    <dbReference type="NCBI Taxonomy" id="113559"/>
    <lineage>
        <taxon>Bacteria</taxon>
        <taxon>Bacillati</taxon>
        <taxon>Actinomycetota</taxon>
        <taxon>Actinomycetes</taxon>
        <taxon>Micromonosporales</taxon>
        <taxon>Micromonosporaceae</taxon>
        <taxon>Actinoplanes</taxon>
    </lineage>
</organism>
<dbReference type="Pfam" id="PF00004">
    <property type="entry name" value="AAA"/>
    <property type="match status" value="1"/>
</dbReference>
<dbReference type="InterPro" id="IPR003959">
    <property type="entry name" value="ATPase_AAA_core"/>
</dbReference>
<dbReference type="SMART" id="SM00382">
    <property type="entry name" value="AAA"/>
    <property type="match status" value="1"/>
</dbReference>
<evidence type="ECO:0000256" key="3">
    <source>
        <dbReference type="ARBA" id="ARBA00022840"/>
    </source>
</evidence>
<evidence type="ECO:0000313" key="5">
    <source>
        <dbReference type="EMBL" id="MBB3098590.1"/>
    </source>
</evidence>
<dbReference type="EMBL" id="JACHXF010000015">
    <property type="protein sequence ID" value="MBB3098590.1"/>
    <property type="molecule type" value="Genomic_DNA"/>
</dbReference>
<gene>
    <name evidence="5" type="ORF">FHR83_006289</name>
</gene>
<evidence type="ECO:0000256" key="2">
    <source>
        <dbReference type="ARBA" id="ARBA00022741"/>
    </source>
</evidence>
<keyword evidence="3" id="KW-0067">ATP-binding</keyword>
<name>A0A7W5FHL2_9ACTN</name>